<keyword evidence="2" id="KW-1185">Reference proteome</keyword>
<evidence type="ECO:0000313" key="2">
    <source>
        <dbReference type="Proteomes" id="UP000198951"/>
    </source>
</evidence>
<dbReference type="EMBL" id="FNRD01000013">
    <property type="protein sequence ID" value="SEA94872.1"/>
    <property type="molecule type" value="Genomic_DNA"/>
</dbReference>
<name>A0A1H4FEG7_9FLAO</name>
<dbReference type="Proteomes" id="UP000198951">
    <property type="component" value="Unassembled WGS sequence"/>
</dbReference>
<protein>
    <submittedName>
        <fullName evidence="1">Uncharacterized protein</fullName>
    </submittedName>
</protein>
<organism evidence="1 2">
    <name type="scientific">Flavobacterium gillisiae</name>
    <dbReference type="NCBI Taxonomy" id="150146"/>
    <lineage>
        <taxon>Bacteria</taxon>
        <taxon>Pseudomonadati</taxon>
        <taxon>Bacteroidota</taxon>
        <taxon>Flavobacteriia</taxon>
        <taxon>Flavobacteriales</taxon>
        <taxon>Flavobacteriaceae</taxon>
        <taxon>Flavobacterium</taxon>
    </lineage>
</organism>
<proteinExistence type="predicted"/>
<gene>
    <name evidence="1" type="ORF">SAMN05443667_1131</name>
</gene>
<sequence>MKYFGYLDFTTYQQSNLTPDDFFLDSKLFTISEPRTIISGLRDRRPPLRNFTPIPELRDEYYDYIIDLYSGGIALERFTFFKEFNDEIYGWISRFDLCH</sequence>
<dbReference type="STRING" id="150146.SAMN05443667_1131"/>
<accession>A0A1H4FEG7</accession>
<evidence type="ECO:0000313" key="1">
    <source>
        <dbReference type="EMBL" id="SEA94872.1"/>
    </source>
</evidence>
<reference evidence="2" key="1">
    <citation type="submission" date="2016-10" db="EMBL/GenBank/DDBJ databases">
        <authorList>
            <person name="Varghese N."/>
            <person name="Submissions S."/>
        </authorList>
    </citation>
    <scope>NUCLEOTIDE SEQUENCE [LARGE SCALE GENOMIC DNA]</scope>
    <source>
        <strain evidence="2">DSM 22376</strain>
    </source>
</reference>
<dbReference type="AlphaFoldDB" id="A0A1H4FEG7"/>